<dbReference type="PANTHER" id="PTHR30606:SF9">
    <property type="entry name" value="LIPID A BIOSYNTHESIS LAUROYLTRANSFERASE"/>
    <property type="match status" value="1"/>
</dbReference>
<evidence type="ECO:0000256" key="2">
    <source>
        <dbReference type="ARBA" id="ARBA00022475"/>
    </source>
</evidence>
<proteinExistence type="predicted"/>
<sequence>MNVFLGRVLTEAVLRAFSFVPYRLAAQTGMALGRLLHRFPSRRRRIVDVNLSLCFPQMSPQERHRLSRAHFEHVIRSYVERGVQWFGSSRRIEQLVRVESDIDLDTASEQPTIFLGFHFVGIEAGCVQYSIARRVASLYTPMSNRTLDGIAMRQRSRFGTVMIPRGGSARQALRALQAGLPVMLAADMDFGRRDSVFAPFFGVPACTLTSVSRLARLSGARVVPFVTDVLPDYKGYALRVFSPLAGFPSGDDLADASRLNAFLEQQILRIPEQYYWVHRRFKHRPDGEAPVY</sequence>
<keyword evidence="4 7" id="KW-0808">Transferase</keyword>
<accession>A0A1U9VIZ1</accession>
<dbReference type="GO" id="GO:0005886">
    <property type="term" value="C:plasma membrane"/>
    <property type="evidence" value="ECO:0007669"/>
    <property type="project" value="UniProtKB-SubCell"/>
</dbReference>
<dbReference type="Proteomes" id="UP000189628">
    <property type="component" value="Chromosome"/>
</dbReference>
<evidence type="ECO:0000256" key="4">
    <source>
        <dbReference type="ARBA" id="ARBA00022679"/>
    </source>
</evidence>
<organism evidence="7 8">
    <name type="scientific">blood disease bacterium A2-HR MARDI</name>
    <dbReference type="NCBI Taxonomy" id="1944648"/>
    <lineage>
        <taxon>Bacteria</taxon>
        <taxon>Pseudomonadati</taxon>
        <taxon>Pseudomonadota</taxon>
        <taxon>Betaproteobacteria</taxon>
        <taxon>Burkholderiales</taxon>
        <taxon>Burkholderiaceae</taxon>
        <taxon>Ralstonia</taxon>
        <taxon>Ralstonia solanacearum species complex</taxon>
    </lineage>
</organism>
<comment type="subcellular location">
    <subcellularLocation>
        <location evidence="1">Cell inner membrane</location>
    </subcellularLocation>
</comment>
<gene>
    <name evidence="7" type="ORF">B0B51_09115</name>
</gene>
<evidence type="ECO:0000256" key="1">
    <source>
        <dbReference type="ARBA" id="ARBA00004533"/>
    </source>
</evidence>
<keyword evidence="3" id="KW-0997">Cell inner membrane</keyword>
<dbReference type="InterPro" id="IPR004960">
    <property type="entry name" value="LipA_acyltrans"/>
</dbReference>
<dbReference type="PIRSF" id="PIRSF026649">
    <property type="entry name" value="MsbB"/>
    <property type="match status" value="1"/>
</dbReference>
<dbReference type="PANTHER" id="PTHR30606">
    <property type="entry name" value="LIPID A BIOSYNTHESIS LAUROYL ACYLTRANSFERASE"/>
    <property type="match status" value="1"/>
</dbReference>
<dbReference type="AlphaFoldDB" id="A0A1U9VIZ1"/>
<evidence type="ECO:0000256" key="5">
    <source>
        <dbReference type="ARBA" id="ARBA00023136"/>
    </source>
</evidence>
<dbReference type="GO" id="GO:0009247">
    <property type="term" value="P:glycolipid biosynthetic process"/>
    <property type="evidence" value="ECO:0007669"/>
    <property type="project" value="UniProtKB-ARBA"/>
</dbReference>
<keyword evidence="6 7" id="KW-0012">Acyltransferase</keyword>
<dbReference type="RefSeq" id="WP_075463096.1">
    <property type="nucleotide sequence ID" value="NZ_CP019911.1"/>
</dbReference>
<keyword evidence="5" id="KW-0472">Membrane</keyword>
<dbReference type="CDD" id="cd07984">
    <property type="entry name" value="LPLAT_LABLAT-like"/>
    <property type="match status" value="1"/>
</dbReference>
<evidence type="ECO:0000313" key="8">
    <source>
        <dbReference type="Proteomes" id="UP000189628"/>
    </source>
</evidence>
<evidence type="ECO:0000313" key="7">
    <source>
        <dbReference type="EMBL" id="AQW30127.1"/>
    </source>
</evidence>
<dbReference type="GO" id="GO:0016746">
    <property type="term" value="F:acyltransferase activity"/>
    <property type="evidence" value="ECO:0007669"/>
    <property type="project" value="UniProtKB-KW"/>
</dbReference>
<dbReference type="Pfam" id="PF03279">
    <property type="entry name" value="Lip_A_acyltrans"/>
    <property type="match status" value="1"/>
</dbReference>
<evidence type="ECO:0000256" key="6">
    <source>
        <dbReference type="ARBA" id="ARBA00023315"/>
    </source>
</evidence>
<reference evidence="7 8" key="1">
    <citation type="submission" date="2017-02" db="EMBL/GenBank/DDBJ databases">
        <title>Blood Disease Bacterium A2-HR MARDI.</title>
        <authorList>
            <person name="Badrun R."/>
            <person name="Abu Bakar N."/>
            <person name="Laboh R."/>
        </authorList>
    </citation>
    <scope>NUCLEOTIDE SEQUENCE [LARGE SCALE GENOMIC DNA]</scope>
    <source>
        <strain evidence="7 8">A2-HR MARDI</strain>
    </source>
</reference>
<protein>
    <submittedName>
        <fullName evidence="7">Lipid A biosynthesis lauroyl acyltransferase</fullName>
    </submittedName>
</protein>
<name>A0A1U9VIZ1_9RALS</name>
<dbReference type="EMBL" id="CP019911">
    <property type="protein sequence ID" value="AQW30127.1"/>
    <property type="molecule type" value="Genomic_DNA"/>
</dbReference>
<evidence type="ECO:0000256" key="3">
    <source>
        <dbReference type="ARBA" id="ARBA00022519"/>
    </source>
</evidence>
<keyword evidence="2" id="KW-1003">Cell membrane</keyword>
<dbReference type="NCBIfam" id="NF005399">
    <property type="entry name" value="PRK06946.1"/>
    <property type="match status" value="1"/>
</dbReference>